<dbReference type="Pfam" id="PF13566">
    <property type="entry name" value="DUF4130"/>
    <property type="match status" value="1"/>
</dbReference>
<dbReference type="Proteomes" id="UP001158045">
    <property type="component" value="Unassembled WGS sequence"/>
</dbReference>
<evidence type="ECO:0000313" key="2">
    <source>
        <dbReference type="EMBL" id="MDH8678970.1"/>
    </source>
</evidence>
<gene>
    <name evidence="2" type="ORF">QE109_12490</name>
</gene>
<dbReference type="EMBL" id="JARYZI010000008">
    <property type="protein sequence ID" value="MDH8678970.1"/>
    <property type="molecule type" value="Genomic_DNA"/>
</dbReference>
<comment type="caution">
    <text evidence="2">The sequence shown here is derived from an EMBL/GenBank/DDBJ whole genome shotgun (WGS) entry which is preliminary data.</text>
</comment>
<keyword evidence="3" id="KW-1185">Reference proteome</keyword>
<dbReference type="RefSeq" id="WP_281094865.1">
    <property type="nucleotide sequence ID" value="NZ_JARYZI010000008.1"/>
</dbReference>
<proteinExistence type="predicted"/>
<sequence>MVYLYDGSFEGALSAIFQMFYDKGPVKENQLKIRELYQYQIFDEVVETYTVPDQASKVVASVIETFGEEAFRRIGYAYLSEDPDFGTKLYRCLKRAYKLGGLGMENYSDEAIMDLYKCYNAVARESHIMLGLIRFAELDKGIFYARFEPTYDLIGLMVPHFQERLSDQLWVIHDTKRRKAAFYNKETVHFSDLDPIEDLYYSSKEEKYQKMWKAYFDHIAIDERKNPKLHRQMMPKKYWNFLTEKMTK</sequence>
<evidence type="ECO:0000259" key="1">
    <source>
        <dbReference type="Pfam" id="PF13566"/>
    </source>
</evidence>
<dbReference type="InterPro" id="IPR023875">
    <property type="entry name" value="DNA_repair_put"/>
</dbReference>
<dbReference type="InterPro" id="IPR025404">
    <property type="entry name" value="DUF4130"/>
</dbReference>
<feature type="domain" description="DUF4130" evidence="1">
    <location>
        <begin position="86"/>
        <end position="244"/>
    </location>
</feature>
<name>A0ABT6NF27_9FIRM</name>
<accession>A0ABT6NF27</accession>
<protein>
    <submittedName>
        <fullName evidence="2">TIGR03915 family putative DNA repair protein</fullName>
    </submittedName>
</protein>
<dbReference type="NCBIfam" id="TIGR03915">
    <property type="entry name" value="SAM_7_link_chp"/>
    <property type="match status" value="1"/>
</dbReference>
<evidence type="ECO:0000313" key="3">
    <source>
        <dbReference type="Proteomes" id="UP001158045"/>
    </source>
</evidence>
<organism evidence="2 3">
    <name type="scientific">Fusibacter bizertensis</name>
    <dbReference type="NCBI Taxonomy" id="1488331"/>
    <lineage>
        <taxon>Bacteria</taxon>
        <taxon>Bacillati</taxon>
        <taxon>Bacillota</taxon>
        <taxon>Clostridia</taxon>
        <taxon>Eubacteriales</taxon>
        <taxon>Eubacteriales Family XII. Incertae Sedis</taxon>
        <taxon>Fusibacter</taxon>
    </lineage>
</organism>
<reference evidence="2 3" key="1">
    <citation type="submission" date="2023-04" db="EMBL/GenBank/DDBJ databases">
        <title>Fusibacter bizertensis strain WBS, isolated from littoral bottom sediments of the Arctic seas - biochemical and genomic analysis.</title>
        <authorList>
            <person name="Brioukhanov A.L."/>
        </authorList>
    </citation>
    <scope>NUCLEOTIDE SEQUENCE [LARGE SCALE GENOMIC DNA]</scope>
    <source>
        <strain evidence="2 3">WBS</strain>
    </source>
</reference>